<gene>
    <name evidence="4" type="ORF">SDC9_106877</name>
</gene>
<keyword evidence="2" id="KW-0813">Transport</keyword>
<dbReference type="Pfam" id="PF13416">
    <property type="entry name" value="SBP_bac_8"/>
    <property type="match status" value="1"/>
</dbReference>
<proteinExistence type="inferred from homology"/>
<evidence type="ECO:0000256" key="2">
    <source>
        <dbReference type="ARBA" id="ARBA00022448"/>
    </source>
</evidence>
<evidence type="ECO:0008006" key="5">
    <source>
        <dbReference type="Google" id="ProtNLM"/>
    </source>
</evidence>
<accession>A0A645B3J1</accession>
<reference evidence="4" key="1">
    <citation type="submission" date="2019-08" db="EMBL/GenBank/DDBJ databases">
        <authorList>
            <person name="Kucharzyk K."/>
            <person name="Murdoch R.W."/>
            <person name="Higgins S."/>
            <person name="Loffler F."/>
        </authorList>
    </citation>
    <scope>NUCLEOTIDE SEQUENCE</scope>
</reference>
<evidence type="ECO:0000256" key="3">
    <source>
        <dbReference type="ARBA" id="ARBA00022729"/>
    </source>
</evidence>
<dbReference type="GO" id="GO:0055052">
    <property type="term" value="C:ATP-binding cassette (ABC) transporter complex, substrate-binding subunit-containing"/>
    <property type="evidence" value="ECO:0007669"/>
    <property type="project" value="TreeGrafter"/>
</dbReference>
<dbReference type="GO" id="GO:1901982">
    <property type="term" value="F:maltose binding"/>
    <property type="evidence" value="ECO:0007669"/>
    <property type="project" value="TreeGrafter"/>
</dbReference>
<organism evidence="4">
    <name type="scientific">bioreactor metagenome</name>
    <dbReference type="NCBI Taxonomy" id="1076179"/>
    <lineage>
        <taxon>unclassified sequences</taxon>
        <taxon>metagenomes</taxon>
        <taxon>ecological metagenomes</taxon>
    </lineage>
</organism>
<dbReference type="InterPro" id="IPR006059">
    <property type="entry name" value="SBP"/>
</dbReference>
<comment type="caution">
    <text evidence="4">The sequence shown here is derived from an EMBL/GenBank/DDBJ whole genome shotgun (WGS) entry which is preliminary data.</text>
</comment>
<dbReference type="GO" id="GO:0042956">
    <property type="term" value="P:maltodextrin transmembrane transport"/>
    <property type="evidence" value="ECO:0007669"/>
    <property type="project" value="TreeGrafter"/>
</dbReference>
<name>A0A645B3J1_9ZZZZ</name>
<dbReference type="Gene3D" id="3.40.190.10">
    <property type="entry name" value="Periplasmic binding protein-like II"/>
    <property type="match status" value="2"/>
</dbReference>
<dbReference type="PROSITE" id="PS51257">
    <property type="entry name" value="PROKAR_LIPOPROTEIN"/>
    <property type="match status" value="1"/>
</dbReference>
<dbReference type="AlphaFoldDB" id="A0A645B3J1"/>
<keyword evidence="3" id="KW-0732">Signal</keyword>
<dbReference type="SUPFAM" id="SSF53850">
    <property type="entry name" value="Periplasmic binding protein-like II"/>
    <property type="match status" value="1"/>
</dbReference>
<dbReference type="PANTHER" id="PTHR30061">
    <property type="entry name" value="MALTOSE-BINDING PERIPLASMIC PROTEIN"/>
    <property type="match status" value="1"/>
</dbReference>
<comment type="similarity">
    <text evidence="1">Belongs to the bacterial solute-binding protein 1 family.</text>
</comment>
<dbReference type="PANTHER" id="PTHR30061:SF50">
    <property type="entry name" value="MALTOSE_MALTODEXTRIN-BINDING PERIPLASMIC PROTEIN"/>
    <property type="match status" value="1"/>
</dbReference>
<sequence length="421" mass="45695">MKKQFRIFALTLAVVVLAASFAGCGSSASSAASASTPAASSSAQGGKITIFQQKSEIYDQLVALAADYEKETGVQVEVWPIAGDDYYQNLKTYMSSESGPTVFSLNSKSEINEMSGYLADLSGLPVMSKIQDTLKGSTNEGTVIGVPYTAEGFGIVYNESLVKPADIDTTDKLVSFIGKSGDVTSFQLSQEDYFLIGHILNFPFAVQKDPVAFCQQVYKGEVKLADVSAFQDLAKIFDAIRQKEQSPVEVSYDDNCGNFATGKTASIHQGNWCYSLFKDYNVTFDMGITGVPVDGNTAVAVGVPSYWCVNGDASAQEQQLGKDFINWLYTSETGTHYLMDEFGFLPVVNGMKSTTLDPISQSIADSIASGNILPWTFNEEWPANIISNYLAPVAQEFFTTNMTQQEFLDKLNEAFVTAANE</sequence>
<evidence type="ECO:0000313" key="4">
    <source>
        <dbReference type="EMBL" id="MPM60030.1"/>
    </source>
</evidence>
<evidence type="ECO:0000256" key="1">
    <source>
        <dbReference type="ARBA" id="ARBA00008520"/>
    </source>
</evidence>
<dbReference type="GO" id="GO:0015768">
    <property type="term" value="P:maltose transport"/>
    <property type="evidence" value="ECO:0007669"/>
    <property type="project" value="TreeGrafter"/>
</dbReference>
<dbReference type="EMBL" id="VSSQ01017589">
    <property type="protein sequence ID" value="MPM60030.1"/>
    <property type="molecule type" value="Genomic_DNA"/>
</dbReference>
<protein>
    <recommendedName>
        <fullName evidence="5">Multiple sugar-binding protein</fullName>
    </recommendedName>
</protein>